<keyword evidence="5" id="KW-0862">Zinc</keyword>
<dbReference type="GO" id="GO:0008270">
    <property type="term" value="F:zinc ion binding"/>
    <property type="evidence" value="ECO:0007669"/>
    <property type="project" value="UniProtKB-KW"/>
</dbReference>
<name>A0A8C1SNJ4_CYPCA</name>
<dbReference type="GO" id="GO:0005737">
    <property type="term" value="C:cytoplasm"/>
    <property type="evidence" value="ECO:0007669"/>
    <property type="project" value="UniProtKB-SubCell"/>
</dbReference>
<dbReference type="InterPro" id="IPR024161">
    <property type="entry name" value="Znf_nanos-typ"/>
</dbReference>
<dbReference type="PANTHER" id="PTHR12887">
    <property type="entry name" value="NANOS PROTEIN"/>
    <property type="match status" value="1"/>
</dbReference>
<evidence type="ECO:0000256" key="7">
    <source>
        <dbReference type="ARBA" id="ARBA00022884"/>
    </source>
</evidence>
<dbReference type="PROSITE" id="PS51522">
    <property type="entry name" value="ZF_NANOS"/>
    <property type="match status" value="1"/>
</dbReference>
<comment type="similarity">
    <text evidence="8">Belongs to the nanos family.</text>
</comment>
<keyword evidence="4 8" id="KW-0863">Zinc-finger</keyword>
<feature type="region of interest" description="Disordered" evidence="9">
    <location>
        <begin position="41"/>
        <end position="79"/>
    </location>
</feature>
<dbReference type="InterPro" id="IPR008705">
    <property type="entry name" value="Nanos/Xcar2"/>
</dbReference>
<dbReference type="InterPro" id="IPR038129">
    <property type="entry name" value="Nanos_sf"/>
</dbReference>
<dbReference type="Ensembl" id="ENSCCRT00015010843.1">
    <property type="protein sequence ID" value="ENSCCRP00015010447.1"/>
    <property type="gene ID" value="ENSCCRG00015004965.1"/>
</dbReference>
<feature type="compositionally biased region" description="Low complexity" evidence="9">
    <location>
        <begin position="61"/>
        <end position="73"/>
    </location>
</feature>
<evidence type="ECO:0000313" key="10">
    <source>
        <dbReference type="Ensembl" id="ENSCCRP00015010447.1"/>
    </source>
</evidence>
<keyword evidence="3" id="KW-0479">Metal-binding</keyword>
<reference evidence="10" key="1">
    <citation type="submission" date="2025-08" db="UniProtKB">
        <authorList>
            <consortium name="Ensembl"/>
        </authorList>
    </citation>
    <scope>IDENTIFICATION</scope>
</reference>
<evidence type="ECO:0000256" key="4">
    <source>
        <dbReference type="ARBA" id="ARBA00022771"/>
    </source>
</evidence>
<accession>A0A8C1SNJ4</accession>
<protein>
    <submittedName>
        <fullName evidence="10">Nanos homolog 2</fullName>
    </submittedName>
</protein>
<evidence type="ECO:0000256" key="9">
    <source>
        <dbReference type="SAM" id="MobiDB-lite"/>
    </source>
</evidence>
<dbReference type="Gene3D" id="4.10.60.30">
    <property type="entry name" value="Nanos, RNA-binding domain"/>
    <property type="match status" value="1"/>
</dbReference>
<sequence>MQSSSLTERENSIPAADGCFLMWRDYMDLRRTLSQLLEHRDEGRASAEGGTPAEGSMRAGSTSSASSTSASSSRDLGTPRDTCGFCRQNGETAVVYTSHRLKARDGRVLCPILRSYVCPFCSATGDWAHTLKESMPIALSTVGGAINQQYVIHHSNYRRRRRVHGGAGNINTVT</sequence>
<keyword evidence="7 8" id="KW-0694">RNA-binding</keyword>
<evidence type="ECO:0000313" key="11">
    <source>
        <dbReference type="Proteomes" id="UP000694700"/>
    </source>
</evidence>
<organism evidence="10 11">
    <name type="scientific">Cyprinus carpio</name>
    <name type="common">Common carp</name>
    <dbReference type="NCBI Taxonomy" id="7962"/>
    <lineage>
        <taxon>Eukaryota</taxon>
        <taxon>Metazoa</taxon>
        <taxon>Chordata</taxon>
        <taxon>Craniata</taxon>
        <taxon>Vertebrata</taxon>
        <taxon>Euteleostomi</taxon>
        <taxon>Actinopterygii</taxon>
        <taxon>Neopterygii</taxon>
        <taxon>Teleostei</taxon>
        <taxon>Ostariophysi</taxon>
        <taxon>Cypriniformes</taxon>
        <taxon>Cyprinidae</taxon>
        <taxon>Cyprininae</taxon>
        <taxon>Cyprinus</taxon>
    </lineage>
</organism>
<evidence type="ECO:0000256" key="6">
    <source>
        <dbReference type="ARBA" id="ARBA00022845"/>
    </source>
</evidence>
<dbReference type="AlphaFoldDB" id="A0A8C1SNJ4"/>
<dbReference type="GO" id="GO:0006417">
    <property type="term" value="P:regulation of translation"/>
    <property type="evidence" value="ECO:0007669"/>
    <property type="project" value="UniProtKB-UniRule"/>
</dbReference>
<dbReference type="GO" id="GO:0003723">
    <property type="term" value="F:RNA binding"/>
    <property type="evidence" value="ECO:0007669"/>
    <property type="project" value="UniProtKB-UniRule"/>
</dbReference>
<evidence type="ECO:0000256" key="8">
    <source>
        <dbReference type="PROSITE-ProRule" id="PRU00855"/>
    </source>
</evidence>
<evidence type="ECO:0000256" key="2">
    <source>
        <dbReference type="ARBA" id="ARBA00022490"/>
    </source>
</evidence>
<proteinExistence type="inferred from homology"/>
<evidence type="ECO:0000256" key="3">
    <source>
        <dbReference type="ARBA" id="ARBA00022723"/>
    </source>
</evidence>
<keyword evidence="2" id="KW-0963">Cytoplasm</keyword>
<dbReference type="Proteomes" id="UP000694700">
    <property type="component" value="Unplaced"/>
</dbReference>
<evidence type="ECO:0000256" key="5">
    <source>
        <dbReference type="ARBA" id="ARBA00022833"/>
    </source>
</evidence>
<evidence type="ECO:0000256" key="1">
    <source>
        <dbReference type="ARBA" id="ARBA00004496"/>
    </source>
</evidence>
<dbReference type="Pfam" id="PF05741">
    <property type="entry name" value="zf-nanos"/>
    <property type="match status" value="1"/>
</dbReference>
<keyword evidence="6 8" id="KW-0810">Translation regulation</keyword>
<comment type="subcellular location">
    <subcellularLocation>
        <location evidence="1">Cytoplasm</location>
    </subcellularLocation>
</comment>